<comment type="caution">
    <text evidence="1">The sequence shown here is derived from an EMBL/GenBank/DDBJ whole genome shotgun (WGS) entry which is preliminary data.</text>
</comment>
<gene>
    <name evidence="1" type="ORF">IPJ48_07615</name>
</gene>
<evidence type="ECO:0000313" key="2">
    <source>
        <dbReference type="Proteomes" id="UP000886602"/>
    </source>
</evidence>
<proteinExistence type="predicted"/>
<organism evidence="1 2">
    <name type="scientific">Candidatus Propionivibrio dominans</name>
    <dbReference type="NCBI Taxonomy" id="2954373"/>
    <lineage>
        <taxon>Bacteria</taxon>
        <taxon>Pseudomonadati</taxon>
        <taxon>Pseudomonadota</taxon>
        <taxon>Betaproteobacteria</taxon>
        <taxon>Rhodocyclales</taxon>
        <taxon>Rhodocyclaceae</taxon>
        <taxon>Propionivibrio</taxon>
    </lineage>
</organism>
<dbReference type="AlphaFoldDB" id="A0A9D7I8B6"/>
<evidence type="ECO:0000313" key="1">
    <source>
        <dbReference type="EMBL" id="MBK7422957.1"/>
    </source>
</evidence>
<sequence>MKAPKILPWIAHKDGISDQLALNLWRRAAGESEEISGCCNSSDYYRLAVSRFIDLADDEGAKCAKRDHPLALLSLIPSVSWMMREQNRLWQVNLLATQKACRFWLSNLKHLVSGQKLVV</sequence>
<dbReference type="Proteomes" id="UP000886602">
    <property type="component" value="Unassembled WGS sequence"/>
</dbReference>
<accession>A0A9D7I8B6</accession>
<reference evidence="1" key="1">
    <citation type="submission" date="2020-10" db="EMBL/GenBank/DDBJ databases">
        <title>Connecting structure to function with the recovery of over 1000 high-quality activated sludge metagenome-assembled genomes encoding full-length rRNA genes using long-read sequencing.</title>
        <authorList>
            <person name="Singleton C.M."/>
            <person name="Petriglieri F."/>
            <person name="Kristensen J.M."/>
            <person name="Kirkegaard R.H."/>
            <person name="Michaelsen T.Y."/>
            <person name="Andersen M.H."/>
            <person name="Karst S.M."/>
            <person name="Dueholm M.S."/>
            <person name="Nielsen P.H."/>
            <person name="Albertsen M."/>
        </authorList>
    </citation>
    <scope>NUCLEOTIDE SEQUENCE</scope>
    <source>
        <strain evidence="1">EsbW_18-Q3-R4-48_MAXAC.044</strain>
    </source>
</reference>
<protein>
    <submittedName>
        <fullName evidence="1">Uncharacterized protein</fullName>
    </submittedName>
</protein>
<name>A0A9D7I8B6_9RHOO</name>
<dbReference type="EMBL" id="JADJNC010000010">
    <property type="protein sequence ID" value="MBK7422957.1"/>
    <property type="molecule type" value="Genomic_DNA"/>
</dbReference>